<dbReference type="SMART" id="SM00220">
    <property type="entry name" value="S_TKc"/>
    <property type="match status" value="1"/>
</dbReference>
<organism evidence="9 10">
    <name type="scientific">Nonomuraea thailandensis</name>
    <dbReference type="NCBI Taxonomy" id="1188745"/>
    <lineage>
        <taxon>Bacteria</taxon>
        <taxon>Bacillati</taxon>
        <taxon>Actinomycetota</taxon>
        <taxon>Actinomycetes</taxon>
        <taxon>Streptosporangiales</taxon>
        <taxon>Streptosporangiaceae</taxon>
        <taxon>Nonomuraea</taxon>
    </lineage>
</organism>
<comment type="caution">
    <text evidence="9">The sequence shown here is derived from an EMBL/GenBank/DDBJ whole genome shotgun (WGS) entry which is preliminary data.</text>
</comment>
<dbReference type="PROSITE" id="PS50011">
    <property type="entry name" value="PROTEIN_KINASE_DOM"/>
    <property type="match status" value="1"/>
</dbReference>
<evidence type="ECO:0000256" key="2">
    <source>
        <dbReference type="ARBA" id="ARBA00022741"/>
    </source>
</evidence>
<keyword evidence="1" id="KW-0808">Transferase</keyword>
<feature type="domain" description="Protein kinase" evidence="8">
    <location>
        <begin position="10"/>
        <end position="260"/>
    </location>
</feature>
<dbReference type="AlphaFoldDB" id="A0A9X2GGU5"/>
<evidence type="ECO:0000259" key="8">
    <source>
        <dbReference type="PROSITE" id="PS50011"/>
    </source>
</evidence>
<dbReference type="InterPro" id="IPR000719">
    <property type="entry name" value="Prot_kinase_dom"/>
</dbReference>
<dbReference type="GO" id="GO:0005524">
    <property type="term" value="F:ATP binding"/>
    <property type="evidence" value="ECO:0007669"/>
    <property type="project" value="UniProtKB-UniRule"/>
</dbReference>
<keyword evidence="3 9" id="KW-0418">Kinase</keyword>
<feature type="transmembrane region" description="Helical" evidence="7">
    <location>
        <begin position="426"/>
        <end position="458"/>
    </location>
</feature>
<feature type="transmembrane region" description="Helical" evidence="7">
    <location>
        <begin position="479"/>
        <end position="500"/>
    </location>
</feature>
<dbReference type="InterPro" id="IPR008271">
    <property type="entry name" value="Ser/Thr_kinase_AS"/>
</dbReference>
<sequence>MSKLGKVGPYTLVERLGRGGMGEVYLATTRRGEQVALKVLRDLTEDETARIRLEREVRALRRVESPYVAKVLDADLNCARPYLVMEHIEGATLLDRVRQSGALDVSQLVDMAQGIAAALAIIHAAGVVHRDVKPGNIIMADRGPVLIDFGIAQVLDATRLTMTGTFLGTPGYTAPEIFADEQVDSPADVHAWAATVAFAATGRPTFGRGTAEAQMYAVLNGRADLKGVPVELLPLVRAALNREPGKRPTAALLADRLSRLAKATSTAESEQAAGGRAGDAAEEPAKGTAARGRTADDSGARGEAKARSRPNAVPAEGKVPPPRGRTGSRPVPDGGGRSGSRSATDGSGRAGSRPVPDGKGAAAVARSRAEGKVPAPRARTSIDGKTTGPRPKMTASRQRTAAAVRSRTTARPKAESATTLPAGNGALLMLAVLAVPCVVASVIWPIASIAITAVFVVLTRTLWMSHWLVRRRSSRRTRVTLRVLLFPMALAGAAATAVVWPGVPVAVASGGALWATGGGQIDADWWQQAAPVTVAGVVFGMLCGGITGREIERIGHRLPDLRREGLRALAVLGGFVALCAAAVRAIALLL</sequence>
<keyword evidence="4 5" id="KW-0067">ATP-binding</keyword>
<feature type="binding site" evidence="5">
    <location>
        <position position="38"/>
    </location>
    <ligand>
        <name>ATP</name>
        <dbReference type="ChEBI" id="CHEBI:30616"/>
    </ligand>
</feature>
<gene>
    <name evidence="9" type="ORF">HD597_000883</name>
</gene>
<dbReference type="PANTHER" id="PTHR43289:SF34">
    <property type="entry name" value="SERINE_THREONINE-PROTEIN KINASE YBDM-RELATED"/>
    <property type="match status" value="1"/>
</dbReference>
<dbReference type="InterPro" id="IPR011009">
    <property type="entry name" value="Kinase-like_dom_sf"/>
</dbReference>
<keyword evidence="10" id="KW-1185">Reference proteome</keyword>
<dbReference type="GO" id="GO:0004674">
    <property type="term" value="F:protein serine/threonine kinase activity"/>
    <property type="evidence" value="ECO:0007669"/>
    <property type="project" value="TreeGrafter"/>
</dbReference>
<dbReference type="CDD" id="cd14014">
    <property type="entry name" value="STKc_PknB_like"/>
    <property type="match status" value="1"/>
</dbReference>
<dbReference type="Proteomes" id="UP001139648">
    <property type="component" value="Unassembled WGS sequence"/>
</dbReference>
<feature type="compositionally biased region" description="Basic and acidic residues" evidence="6">
    <location>
        <begin position="293"/>
        <end position="306"/>
    </location>
</feature>
<dbReference type="PROSITE" id="PS00107">
    <property type="entry name" value="PROTEIN_KINASE_ATP"/>
    <property type="match status" value="1"/>
</dbReference>
<feature type="transmembrane region" description="Helical" evidence="7">
    <location>
        <begin position="529"/>
        <end position="547"/>
    </location>
</feature>
<dbReference type="Pfam" id="PF00069">
    <property type="entry name" value="Pkinase"/>
    <property type="match status" value="1"/>
</dbReference>
<dbReference type="Gene3D" id="1.10.510.10">
    <property type="entry name" value="Transferase(Phosphotransferase) domain 1"/>
    <property type="match status" value="1"/>
</dbReference>
<evidence type="ECO:0000313" key="9">
    <source>
        <dbReference type="EMBL" id="MCP2353863.1"/>
    </source>
</evidence>
<evidence type="ECO:0000256" key="1">
    <source>
        <dbReference type="ARBA" id="ARBA00022679"/>
    </source>
</evidence>
<evidence type="ECO:0000256" key="7">
    <source>
        <dbReference type="SAM" id="Phobius"/>
    </source>
</evidence>
<evidence type="ECO:0000256" key="6">
    <source>
        <dbReference type="SAM" id="MobiDB-lite"/>
    </source>
</evidence>
<evidence type="ECO:0000313" key="10">
    <source>
        <dbReference type="Proteomes" id="UP001139648"/>
    </source>
</evidence>
<keyword evidence="7" id="KW-1133">Transmembrane helix</keyword>
<dbReference type="SUPFAM" id="SSF56112">
    <property type="entry name" value="Protein kinase-like (PK-like)"/>
    <property type="match status" value="1"/>
</dbReference>
<keyword evidence="7" id="KW-0812">Transmembrane</keyword>
<dbReference type="EMBL" id="JAMZEB010000002">
    <property type="protein sequence ID" value="MCP2353863.1"/>
    <property type="molecule type" value="Genomic_DNA"/>
</dbReference>
<proteinExistence type="predicted"/>
<dbReference type="RefSeq" id="WP_253740380.1">
    <property type="nucleotide sequence ID" value="NZ_BAABKA010000033.1"/>
</dbReference>
<accession>A0A9X2GGU5</accession>
<keyword evidence="2 5" id="KW-0547">Nucleotide-binding</keyword>
<feature type="region of interest" description="Disordered" evidence="6">
    <location>
        <begin position="263"/>
        <end position="417"/>
    </location>
</feature>
<reference evidence="9" key="1">
    <citation type="submission" date="2022-06" db="EMBL/GenBank/DDBJ databases">
        <title>Sequencing the genomes of 1000 actinobacteria strains.</title>
        <authorList>
            <person name="Klenk H.-P."/>
        </authorList>
    </citation>
    <scope>NUCLEOTIDE SEQUENCE</scope>
    <source>
        <strain evidence="9">DSM 46694</strain>
    </source>
</reference>
<evidence type="ECO:0000256" key="5">
    <source>
        <dbReference type="PROSITE-ProRule" id="PRU10141"/>
    </source>
</evidence>
<dbReference type="Gene3D" id="3.30.200.20">
    <property type="entry name" value="Phosphorylase Kinase, domain 1"/>
    <property type="match status" value="1"/>
</dbReference>
<name>A0A9X2GGU5_9ACTN</name>
<dbReference type="PROSITE" id="PS00108">
    <property type="entry name" value="PROTEIN_KINASE_ST"/>
    <property type="match status" value="1"/>
</dbReference>
<evidence type="ECO:0000256" key="4">
    <source>
        <dbReference type="ARBA" id="ARBA00022840"/>
    </source>
</evidence>
<keyword evidence="7" id="KW-0472">Membrane</keyword>
<dbReference type="PANTHER" id="PTHR43289">
    <property type="entry name" value="MITOGEN-ACTIVATED PROTEIN KINASE KINASE KINASE 20-RELATED"/>
    <property type="match status" value="1"/>
</dbReference>
<protein>
    <submittedName>
        <fullName evidence="9">Ser/Thr protein kinase</fullName>
    </submittedName>
</protein>
<feature type="compositionally biased region" description="Low complexity" evidence="6">
    <location>
        <begin position="394"/>
        <end position="411"/>
    </location>
</feature>
<feature type="transmembrane region" description="Helical" evidence="7">
    <location>
        <begin position="568"/>
        <end position="589"/>
    </location>
</feature>
<dbReference type="InterPro" id="IPR017441">
    <property type="entry name" value="Protein_kinase_ATP_BS"/>
</dbReference>
<evidence type="ECO:0000256" key="3">
    <source>
        <dbReference type="ARBA" id="ARBA00022777"/>
    </source>
</evidence>